<evidence type="ECO:0008006" key="3">
    <source>
        <dbReference type="Google" id="ProtNLM"/>
    </source>
</evidence>
<dbReference type="InterPro" id="IPR012334">
    <property type="entry name" value="Pectin_lyas_fold"/>
</dbReference>
<protein>
    <recommendedName>
        <fullName evidence="3">Pectate lyase superfamily protein</fullName>
    </recommendedName>
</protein>
<dbReference type="SUPFAM" id="SSF51126">
    <property type="entry name" value="Pectin lyase-like"/>
    <property type="match status" value="1"/>
</dbReference>
<name>A0ABX0U9E6_9FLAO</name>
<dbReference type="InterPro" id="IPR011050">
    <property type="entry name" value="Pectin_lyase_fold/virulence"/>
</dbReference>
<dbReference type="RefSeq" id="WP_167185597.1">
    <property type="nucleotide sequence ID" value="NZ_JAASQL010000001.1"/>
</dbReference>
<gene>
    <name evidence="1" type="ORF">FHR24_001277</name>
</gene>
<dbReference type="Proteomes" id="UP000745859">
    <property type="component" value="Unassembled WGS sequence"/>
</dbReference>
<accession>A0ABX0U9E6</accession>
<keyword evidence="2" id="KW-1185">Reference proteome</keyword>
<proteinExistence type="predicted"/>
<dbReference type="Gene3D" id="2.160.20.10">
    <property type="entry name" value="Single-stranded right-handed beta-helix, Pectin lyase-like"/>
    <property type="match status" value="1"/>
</dbReference>
<organism evidence="1 2">
    <name type="scientific">Wenyingzhuangia heitensis</name>
    <dbReference type="NCBI Taxonomy" id="1487859"/>
    <lineage>
        <taxon>Bacteria</taxon>
        <taxon>Pseudomonadati</taxon>
        <taxon>Bacteroidota</taxon>
        <taxon>Flavobacteriia</taxon>
        <taxon>Flavobacteriales</taxon>
        <taxon>Flavobacteriaceae</taxon>
        <taxon>Wenyingzhuangia</taxon>
    </lineage>
</organism>
<sequence length="434" mass="48211">MTLISMLVFFNCSTNLDREIVDNEENIKEEEVEEEGLVINEDDFYIAPTSFVVSKNLKTDYSVDNDFDTNDSENLQNAIDFISDNGGGKLTIPAGNYSFAEVFLKSNVHLEIDANAIIRPAEIESKRNRNYAIFKVTNDASSTLVENVSICGVNGNFVVDLRETATDFLNIRIIQSYNVSNFKYSNITVQDNFSKFSTLEFNGVKIGDRVYGPRKGVIKNIDLYNSDYGYGVVQLQLAKELLFKNLYGQGGATLRIETHNKVLRELGTYDLVDEIYGRDIRSENGNSAVMLSPHFIDQGKVDIRGITSIGSGFAVRINKGFASPEEAEEGLGAGSFSSSSIIRDVSASFSIDKAQIKPKHYNYMPCSLREHISSEPISDFPHGDSYNGPSIAAVLYTPNYTIDIREKDISTVGFSDGLEIVTDEDLKNDNECSL</sequence>
<evidence type="ECO:0000313" key="2">
    <source>
        <dbReference type="Proteomes" id="UP000745859"/>
    </source>
</evidence>
<reference evidence="1 2" key="1">
    <citation type="submission" date="2020-03" db="EMBL/GenBank/DDBJ databases">
        <title>Genomic Encyclopedia of Type Strains, Phase IV (KMG-IV): sequencing the most valuable type-strain genomes for metagenomic binning, comparative biology and taxonomic classification.</title>
        <authorList>
            <person name="Goeker M."/>
        </authorList>
    </citation>
    <scope>NUCLEOTIDE SEQUENCE [LARGE SCALE GENOMIC DNA]</scope>
    <source>
        <strain evidence="1 2">DSM 101599</strain>
    </source>
</reference>
<dbReference type="EMBL" id="JAASQL010000001">
    <property type="protein sequence ID" value="NIJ44838.1"/>
    <property type="molecule type" value="Genomic_DNA"/>
</dbReference>
<evidence type="ECO:0000313" key="1">
    <source>
        <dbReference type="EMBL" id="NIJ44838.1"/>
    </source>
</evidence>
<comment type="caution">
    <text evidence="1">The sequence shown here is derived from an EMBL/GenBank/DDBJ whole genome shotgun (WGS) entry which is preliminary data.</text>
</comment>